<dbReference type="RefSeq" id="WP_168976700.1">
    <property type="nucleotide sequence ID" value="NZ_JABAGO010000081.1"/>
</dbReference>
<reference evidence="2 3" key="1">
    <citation type="submission" date="2020-04" db="EMBL/GenBank/DDBJ databases">
        <authorList>
            <person name="Hitch T.C.A."/>
            <person name="Wylensek D."/>
            <person name="Clavel T."/>
        </authorList>
    </citation>
    <scope>NUCLEOTIDE SEQUENCE [LARGE SCALE GENOMIC DNA]</scope>
    <source>
        <strain evidence="2 3">WB01_D5_05</strain>
    </source>
</reference>
<organism evidence="2 3">
    <name type="scientific">Aneurinibacillus aneurinilyticus</name>
    <name type="common">Bacillus aneurinolyticus</name>
    <dbReference type="NCBI Taxonomy" id="1391"/>
    <lineage>
        <taxon>Bacteria</taxon>
        <taxon>Bacillati</taxon>
        <taxon>Bacillota</taxon>
        <taxon>Bacilli</taxon>
        <taxon>Bacillales</taxon>
        <taxon>Paenibacillaceae</taxon>
        <taxon>Aneurinibacillus group</taxon>
        <taxon>Aneurinibacillus</taxon>
    </lineage>
</organism>
<dbReference type="AlphaFoldDB" id="A0A848D5A3"/>
<evidence type="ECO:0000256" key="1">
    <source>
        <dbReference type="SAM" id="Phobius"/>
    </source>
</evidence>
<sequence length="56" mass="6334">MTAMMKTVMETMVKAVMKTVMETIVTATMTALSSCIIKLFLNANRHHRVRFETGNI</sequence>
<dbReference type="EMBL" id="JABAGO010000081">
    <property type="protein sequence ID" value="NMF01347.1"/>
    <property type="molecule type" value="Genomic_DNA"/>
</dbReference>
<keyword evidence="1" id="KW-0472">Membrane</keyword>
<gene>
    <name evidence="2" type="ORF">HF838_24435</name>
</gene>
<comment type="caution">
    <text evidence="2">The sequence shown here is derived from an EMBL/GenBank/DDBJ whole genome shotgun (WGS) entry which is preliminary data.</text>
</comment>
<accession>A0A848D5A3</accession>
<keyword evidence="1" id="KW-1133">Transmembrane helix</keyword>
<dbReference type="Proteomes" id="UP000561326">
    <property type="component" value="Unassembled WGS sequence"/>
</dbReference>
<dbReference type="PROSITE" id="PS51257">
    <property type="entry name" value="PROKAR_LIPOPROTEIN"/>
    <property type="match status" value="1"/>
</dbReference>
<name>A0A848D5A3_ANEAE</name>
<evidence type="ECO:0000313" key="3">
    <source>
        <dbReference type="Proteomes" id="UP000561326"/>
    </source>
</evidence>
<evidence type="ECO:0000313" key="2">
    <source>
        <dbReference type="EMBL" id="NMF01347.1"/>
    </source>
</evidence>
<keyword evidence="1" id="KW-0812">Transmembrane</keyword>
<protein>
    <submittedName>
        <fullName evidence="2">Uncharacterized protein</fullName>
    </submittedName>
</protein>
<feature type="transmembrane region" description="Helical" evidence="1">
    <location>
        <begin position="20"/>
        <end position="41"/>
    </location>
</feature>
<proteinExistence type="predicted"/>